<sequence>MDQPPAACEIDRLPADLLVHVISLTSPADAFRATAVSRAFHAAADSDTVWSRLLPRDLPRFAKRELPRTPPSTKKGLFRRLSDEPVLLPRKFVRMQVDKATGAKCFTLSASSLQISHFAGELVPVGSDFHCNRRGKRFLQAARLGYMNGLEIRAKVQRNMLSRNTTYVARLVFKLAPSFYGYDFPFQKASFGVAGSESTREICLQGYVVDDDVDEPPRKYILPSCYPNRHATPPGEHVVFPRTKTDGWKEVELGEFHNEEGDDGEISISVIQPGHVSCGLIVWGIELRSSTKQQRPARL</sequence>
<reference evidence="1" key="1">
    <citation type="submission" date="2021-05" db="EMBL/GenBank/DDBJ databases">
        <authorList>
            <person name="Scholz U."/>
            <person name="Mascher M."/>
            <person name="Fiebig A."/>
        </authorList>
    </citation>
    <scope>NUCLEOTIDE SEQUENCE [LARGE SCALE GENOMIC DNA]</scope>
</reference>
<reference evidence="1" key="2">
    <citation type="submission" date="2025-09" db="UniProtKB">
        <authorList>
            <consortium name="EnsemblPlants"/>
        </authorList>
    </citation>
    <scope>IDENTIFICATION</scope>
</reference>
<dbReference type="Proteomes" id="UP001732700">
    <property type="component" value="Chromosome 6D"/>
</dbReference>
<dbReference type="EnsemblPlants" id="AVESA.00010b.r2.6DG1153150.2">
    <property type="protein sequence ID" value="AVESA.00010b.r2.6DG1153150.2.CDS"/>
    <property type="gene ID" value="AVESA.00010b.r2.6DG1153150"/>
</dbReference>
<evidence type="ECO:0000313" key="2">
    <source>
        <dbReference type="Proteomes" id="UP001732700"/>
    </source>
</evidence>
<accession>A0ACD5ZI74</accession>
<keyword evidence="2" id="KW-1185">Reference proteome</keyword>
<evidence type="ECO:0000313" key="1">
    <source>
        <dbReference type="EnsemblPlants" id="AVESA.00010b.r2.6DG1153150.2.CDS"/>
    </source>
</evidence>
<protein>
    <submittedName>
        <fullName evidence="1">Uncharacterized protein</fullName>
    </submittedName>
</protein>
<proteinExistence type="predicted"/>
<organism evidence="1 2">
    <name type="scientific">Avena sativa</name>
    <name type="common">Oat</name>
    <dbReference type="NCBI Taxonomy" id="4498"/>
    <lineage>
        <taxon>Eukaryota</taxon>
        <taxon>Viridiplantae</taxon>
        <taxon>Streptophyta</taxon>
        <taxon>Embryophyta</taxon>
        <taxon>Tracheophyta</taxon>
        <taxon>Spermatophyta</taxon>
        <taxon>Magnoliopsida</taxon>
        <taxon>Liliopsida</taxon>
        <taxon>Poales</taxon>
        <taxon>Poaceae</taxon>
        <taxon>BOP clade</taxon>
        <taxon>Pooideae</taxon>
        <taxon>Poodae</taxon>
        <taxon>Poeae</taxon>
        <taxon>Poeae Chloroplast Group 1 (Aveneae type)</taxon>
        <taxon>Aveninae</taxon>
        <taxon>Avena</taxon>
    </lineage>
</organism>
<name>A0ACD5ZI74_AVESA</name>